<dbReference type="GO" id="GO:0016787">
    <property type="term" value="F:hydrolase activity"/>
    <property type="evidence" value="ECO:0007669"/>
    <property type="project" value="UniProtKB-KW"/>
</dbReference>
<reference evidence="2 3" key="1">
    <citation type="submission" date="2020-08" db="EMBL/GenBank/DDBJ databases">
        <title>Genomic Encyclopedia of Type Strains, Phase IV (KMG-IV): sequencing the most valuable type-strain genomes for metagenomic binning, comparative biology and taxonomic classification.</title>
        <authorList>
            <person name="Goeker M."/>
        </authorList>
    </citation>
    <scope>NUCLEOTIDE SEQUENCE [LARGE SCALE GENOMIC DNA]</scope>
    <source>
        <strain evidence="2 3">DSM 21769</strain>
    </source>
</reference>
<keyword evidence="2" id="KW-0378">Hydrolase</keyword>
<sequence length="315" mass="35322">MEAKVEQLAKETYMIDGYDLNLPERTGIYVLDAKELTLIETGPSLSYPQIKSGLKQLGKSLADIQHIIVTHVHLDHAGGCGQLLKETPQATVHVHPKGQKHLVSPEKLVQGAKEVYGSHFDSLFNPIVPIPEECTKACKDGDHLEIGDDRKLTFIDTPGHAFHHLSIIDHQTNGIFTGDTVGIYYQGLSHHTPLFLPSTSPSQFDPKSMKTSWERIKSLNPDRIYFGHFGSSDQVSEIFKSTAYWLEKWIQMTKEAAENGNTPEEISNHLFQSVYDAHAEHTEHPDDHSAWEALKLDCQVSALGLYHAHIKGRLY</sequence>
<dbReference type="PANTHER" id="PTHR42951">
    <property type="entry name" value="METALLO-BETA-LACTAMASE DOMAIN-CONTAINING"/>
    <property type="match status" value="1"/>
</dbReference>
<keyword evidence="3" id="KW-1185">Reference proteome</keyword>
<comment type="caution">
    <text evidence="2">The sequence shown here is derived from an EMBL/GenBank/DDBJ whole genome shotgun (WGS) entry which is preliminary data.</text>
</comment>
<feature type="domain" description="Metallo-beta-lactamase" evidence="1">
    <location>
        <begin position="24"/>
        <end position="228"/>
    </location>
</feature>
<dbReference type="EMBL" id="JACHHJ010000001">
    <property type="protein sequence ID" value="MBB6449091.1"/>
    <property type="molecule type" value="Genomic_DNA"/>
</dbReference>
<accession>A0A841PS25</accession>
<protein>
    <submittedName>
        <fullName evidence="2">Glyoxylase-like metal-dependent hydrolase (Beta-lactamase superfamily II)</fullName>
    </submittedName>
</protein>
<dbReference type="AlphaFoldDB" id="A0A841PS25"/>
<dbReference type="CDD" id="cd07726">
    <property type="entry name" value="ST1585-like_MBL-fold"/>
    <property type="match status" value="1"/>
</dbReference>
<evidence type="ECO:0000313" key="3">
    <source>
        <dbReference type="Proteomes" id="UP000568839"/>
    </source>
</evidence>
<evidence type="ECO:0000313" key="2">
    <source>
        <dbReference type="EMBL" id="MBB6449091.1"/>
    </source>
</evidence>
<organism evidence="2 3">
    <name type="scientific">Geomicrobium halophilum</name>
    <dbReference type="NCBI Taxonomy" id="549000"/>
    <lineage>
        <taxon>Bacteria</taxon>
        <taxon>Bacillati</taxon>
        <taxon>Bacillota</taxon>
        <taxon>Bacilli</taxon>
        <taxon>Bacillales</taxon>
        <taxon>Geomicrobium</taxon>
    </lineage>
</organism>
<evidence type="ECO:0000259" key="1">
    <source>
        <dbReference type="SMART" id="SM00849"/>
    </source>
</evidence>
<proteinExistence type="predicted"/>
<dbReference type="InterPro" id="IPR001279">
    <property type="entry name" value="Metallo-B-lactamas"/>
</dbReference>
<name>A0A841PS25_9BACL</name>
<dbReference type="InterPro" id="IPR050855">
    <property type="entry name" value="NDM-1-like"/>
</dbReference>
<dbReference type="Pfam" id="PF00753">
    <property type="entry name" value="Lactamase_B"/>
    <property type="match status" value="1"/>
</dbReference>
<dbReference type="InterPro" id="IPR036866">
    <property type="entry name" value="RibonucZ/Hydroxyglut_hydro"/>
</dbReference>
<dbReference type="SMART" id="SM00849">
    <property type="entry name" value="Lactamase_B"/>
    <property type="match status" value="1"/>
</dbReference>
<gene>
    <name evidence="2" type="ORF">HNR44_001040</name>
</gene>
<dbReference type="Proteomes" id="UP000568839">
    <property type="component" value="Unassembled WGS sequence"/>
</dbReference>
<dbReference type="SUPFAM" id="SSF56281">
    <property type="entry name" value="Metallo-hydrolase/oxidoreductase"/>
    <property type="match status" value="1"/>
</dbReference>
<dbReference type="RefSeq" id="WP_184403014.1">
    <property type="nucleotide sequence ID" value="NZ_JACHHJ010000001.1"/>
</dbReference>
<dbReference type="PANTHER" id="PTHR42951:SF22">
    <property type="entry name" value="METALLO BETA-LACTAMASE SUPERFAMILY LIPOPROTEIN"/>
    <property type="match status" value="1"/>
</dbReference>
<dbReference type="Gene3D" id="3.60.15.10">
    <property type="entry name" value="Ribonuclease Z/Hydroxyacylglutathione hydrolase-like"/>
    <property type="match status" value="1"/>
</dbReference>
<dbReference type="InterPro" id="IPR037482">
    <property type="entry name" value="ST1585_MBL-fold"/>
</dbReference>